<evidence type="ECO:0000256" key="4">
    <source>
        <dbReference type="SAM" id="MobiDB-lite"/>
    </source>
</evidence>
<dbReference type="PROSITE" id="PS51257">
    <property type="entry name" value="PROKAR_LIPOPROTEIN"/>
    <property type="match status" value="1"/>
</dbReference>
<evidence type="ECO:0000256" key="2">
    <source>
        <dbReference type="ARBA" id="ARBA00022448"/>
    </source>
</evidence>
<evidence type="ECO:0000256" key="1">
    <source>
        <dbReference type="ARBA" id="ARBA00008520"/>
    </source>
</evidence>
<feature type="signal peptide" evidence="5">
    <location>
        <begin position="1"/>
        <end position="33"/>
    </location>
</feature>
<feature type="compositionally biased region" description="Polar residues" evidence="4">
    <location>
        <begin position="37"/>
        <end position="47"/>
    </location>
</feature>
<dbReference type="Pfam" id="PF01547">
    <property type="entry name" value="SBP_bac_1"/>
    <property type="match status" value="1"/>
</dbReference>
<evidence type="ECO:0000313" key="7">
    <source>
        <dbReference type="Proteomes" id="UP000733379"/>
    </source>
</evidence>
<dbReference type="PANTHER" id="PTHR30061">
    <property type="entry name" value="MALTOSE-BINDING PERIPLASMIC PROTEIN"/>
    <property type="match status" value="1"/>
</dbReference>
<gene>
    <name evidence="6" type="ORF">KO481_00065</name>
</gene>
<feature type="chain" id="PRO_5046544348" evidence="5">
    <location>
        <begin position="34"/>
        <end position="432"/>
    </location>
</feature>
<accession>A0ABS6API4</accession>
<keyword evidence="2" id="KW-0813">Transport</keyword>
<evidence type="ECO:0000313" key="6">
    <source>
        <dbReference type="EMBL" id="MBU3059928.1"/>
    </source>
</evidence>
<comment type="caution">
    <text evidence="6">The sequence shown here is derived from an EMBL/GenBank/DDBJ whole genome shotgun (WGS) entry which is preliminary data.</text>
</comment>
<evidence type="ECO:0000256" key="3">
    <source>
        <dbReference type="ARBA" id="ARBA00022729"/>
    </source>
</evidence>
<proteinExistence type="inferred from homology"/>
<reference evidence="6 7" key="1">
    <citation type="submission" date="2021-06" db="EMBL/GenBank/DDBJ databases">
        <title>Actinomycetes sequencing.</title>
        <authorList>
            <person name="Shan Q."/>
        </authorList>
    </citation>
    <scope>NUCLEOTIDE SEQUENCE [LARGE SCALE GENOMIC DNA]</scope>
    <source>
        <strain evidence="6 7">NEAU-G5</strain>
    </source>
</reference>
<comment type="similarity">
    <text evidence="1">Belongs to the bacterial solute-binding protein 1 family.</text>
</comment>
<dbReference type="CDD" id="cd14750">
    <property type="entry name" value="PBP2_TMBP"/>
    <property type="match status" value="1"/>
</dbReference>
<dbReference type="RefSeq" id="WP_215914871.1">
    <property type="nucleotide sequence ID" value="NZ_JAHKNI010000001.1"/>
</dbReference>
<dbReference type="SUPFAM" id="SSF53850">
    <property type="entry name" value="Periplasmic binding protein-like II"/>
    <property type="match status" value="1"/>
</dbReference>
<dbReference type="Proteomes" id="UP000733379">
    <property type="component" value="Unassembled WGS sequence"/>
</dbReference>
<name>A0ABS6API4_9NOCA</name>
<dbReference type="Gene3D" id="3.40.190.10">
    <property type="entry name" value="Periplasmic binding protein-like II"/>
    <property type="match status" value="2"/>
</dbReference>
<feature type="region of interest" description="Disordered" evidence="4">
    <location>
        <begin position="36"/>
        <end position="58"/>
    </location>
</feature>
<keyword evidence="7" id="KW-1185">Reference proteome</keyword>
<organism evidence="6 7">
    <name type="scientific">Nocardia albiluteola</name>
    <dbReference type="NCBI Taxonomy" id="2842303"/>
    <lineage>
        <taxon>Bacteria</taxon>
        <taxon>Bacillati</taxon>
        <taxon>Actinomycetota</taxon>
        <taxon>Actinomycetes</taxon>
        <taxon>Mycobacteriales</taxon>
        <taxon>Nocardiaceae</taxon>
        <taxon>Nocardia</taxon>
    </lineage>
</organism>
<keyword evidence="3 5" id="KW-0732">Signal</keyword>
<protein>
    <submittedName>
        <fullName evidence="6">ABC transporter substrate-binding protein</fullName>
    </submittedName>
</protein>
<evidence type="ECO:0000256" key="5">
    <source>
        <dbReference type="SAM" id="SignalP"/>
    </source>
</evidence>
<sequence>MALNKVTSRRSLASRAALAAASAALLTATFTSACSSGTGSNPASQDLSGRGPITFVEGKDTSETGAVKQFIDRWNSAHPDEKVTFKEQSNDASQQHDDLAQHMQAKQSDYDVMALDVTWTAEFAAKGWIQPLKDSFAIDTSTLLSPTVASATYKGNLYAAPLNTNGGLLYYRKDLVPNPPKTWTEMLGDCTVAKAHGVGCYAGQFAPYEGLTVNAAEVINAYGGTFVGPDGKTPTINSPQARAGLQVLAGAYKNGDIPKEAISFKEPESQNAFAQGKLLFLRTWPNFYGVAQADSSTVKGETGVAPLPGKDGVGASTLGGYNAAISAYSKHKATALDFLRFLISEDAQRILAEGALPPVRSSLYDDPALIAKFPFLPTLKDSIASAVPRPVTPFYPAVSKAIQDNAYAAITGTKSVDDAIAGMQKGIEAAGS</sequence>
<dbReference type="PANTHER" id="PTHR30061:SF50">
    <property type="entry name" value="MALTOSE_MALTODEXTRIN-BINDING PERIPLASMIC PROTEIN"/>
    <property type="match status" value="1"/>
</dbReference>
<dbReference type="EMBL" id="JAHKNI010000001">
    <property type="protein sequence ID" value="MBU3059928.1"/>
    <property type="molecule type" value="Genomic_DNA"/>
</dbReference>
<dbReference type="InterPro" id="IPR006059">
    <property type="entry name" value="SBP"/>
</dbReference>